<evidence type="ECO:0000313" key="2">
    <source>
        <dbReference type="EMBL" id="SPC85164.1"/>
    </source>
</evidence>
<evidence type="ECO:0008006" key="3">
    <source>
        <dbReference type="Google" id="ProtNLM"/>
    </source>
</evidence>
<dbReference type="AlphaFoldDB" id="A0A2N9FEF3"/>
<dbReference type="EMBL" id="OIVN01000762">
    <property type="protein sequence ID" value="SPC85164.1"/>
    <property type="molecule type" value="Genomic_DNA"/>
</dbReference>
<organism evidence="2">
    <name type="scientific">Fagus sylvatica</name>
    <name type="common">Beechnut</name>
    <dbReference type="NCBI Taxonomy" id="28930"/>
    <lineage>
        <taxon>Eukaryota</taxon>
        <taxon>Viridiplantae</taxon>
        <taxon>Streptophyta</taxon>
        <taxon>Embryophyta</taxon>
        <taxon>Tracheophyta</taxon>
        <taxon>Spermatophyta</taxon>
        <taxon>Magnoliopsida</taxon>
        <taxon>eudicotyledons</taxon>
        <taxon>Gunneridae</taxon>
        <taxon>Pentapetalae</taxon>
        <taxon>rosids</taxon>
        <taxon>fabids</taxon>
        <taxon>Fagales</taxon>
        <taxon>Fagaceae</taxon>
        <taxon>Fagus</taxon>
    </lineage>
</organism>
<evidence type="ECO:0000256" key="1">
    <source>
        <dbReference type="SAM" id="MobiDB-lite"/>
    </source>
</evidence>
<gene>
    <name evidence="2" type="ORF">FSB_LOCUS13046</name>
</gene>
<reference evidence="2" key="1">
    <citation type="submission" date="2018-02" db="EMBL/GenBank/DDBJ databases">
        <authorList>
            <person name="Cohen D.B."/>
            <person name="Kent A.D."/>
        </authorList>
    </citation>
    <scope>NUCLEOTIDE SEQUENCE</scope>
</reference>
<feature type="compositionally biased region" description="Polar residues" evidence="1">
    <location>
        <begin position="104"/>
        <end position="113"/>
    </location>
</feature>
<accession>A0A2N9FEF3</accession>
<name>A0A2N9FEF3_FAGSY</name>
<sequence>MLLKIGVRAYHSGIRRFEALSLLACLEAAYASTEGRVRCLQRVYALPDDYLCRNHFGLLIFVPFQFLTLSLLRKSKTSLLFLHFQHTMSRTSKSRGSRLGSSSFNPTSTSNLLPPNAKLGAKKWVPVLAPREPITPFFRPREHISALLRPPHHEEEKVVYDRSNATKVRDWWKKLNVATKALVELADFRPMVENLAGSWSLKCVVLCLSQRWWDTTHTFHIACREMAMTPSCHRPESTNGLGLPHDLETTAKYNWSGLALAHLYINMDSISRGRTTSLMGYWRLWEDWALRHGLCKDFPRADGGSKDIPLPPWSVTLRCSDGFLVETTANNANLEDMIGLVGSLKILATQQFRGCLLAPIKEHVASRTNLNSLPATNVCPLGSLSLRSLQTTKILAPCLKIVEPMEFSFVKEIGRWFWDPTRHVFRFNQCELCPMIEEFAALMNHTNLRNFEAMDPKIVDIVDLLGTDNPIPMILAETLNGLDNLKDGTCHHFKGSPLLLQDFVYGPRNYRHRKIAVKAPREFVLFLEKLTHKDVNWILPWWSIDTFIMRTYPPRCVVIAGLSRASYYCLGSLNRQWGEFQTILGEFCLNFSGGISQKMMDKIASTWRSVSYTRGKKGPKRPIPAAYMNLGSYVIWSFERDNKVRALCLAAKLGKLEENGIDTQGMKRKAF</sequence>
<protein>
    <recommendedName>
        <fullName evidence="3">Aminotransferase-like plant mobile domain-containing protein</fullName>
    </recommendedName>
</protein>
<proteinExistence type="predicted"/>
<feature type="region of interest" description="Disordered" evidence="1">
    <location>
        <begin position="92"/>
        <end position="115"/>
    </location>
</feature>